<keyword evidence="2" id="KW-1185">Reference proteome</keyword>
<name>X6MZH9_RETFI</name>
<gene>
    <name evidence="1" type="ORF">RFI_17994</name>
</gene>
<accession>X6MZH9</accession>
<dbReference type="EMBL" id="ASPP01013889">
    <property type="protein sequence ID" value="ETO19236.1"/>
    <property type="molecule type" value="Genomic_DNA"/>
</dbReference>
<comment type="caution">
    <text evidence="1">The sequence shown here is derived from an EMBL/GenBank/DDBJ whole genome shotgun (WGS) entry which is preliminary data.</text>
</comment>
<organism evidence="1 2">
    <name type="scientific">Reticulomyxa filosa</name>
    <dbReference type="NCBI Taxonomy" id="46433"/>
    <lineage>
        <taxon>Eukaryota</taxon>
        <taxon>Sar</taxon>
        <taxon>Rhizaria</taxon>
        <taxon>Retaria</taxon>
        <taxon>Foraminifera</taxon>
        <taxon>Monothalamids</taxon>
        <taxon>Reticulomyxidae</taxon>
        <taxon>Reticulomyxa</taxon>
    </lineage>
</organism>
<sequence length="159" mass="19353">MFGLFKLKSNDWVNILPDFACHERVLSRWCRNVNVHERIPLVVCGLILRFSTETDKENIHQQIKMENLQWFITFSLKYQWWQYLDYVWRWCNTRMSLSPTNETVVIVADILKKQGRNDFLALLKRDQFYLREECIFIIAMEWCKFQMIQDVEVHKKQNG</sequence>
<reference evidence="1 2" key="1">
    <citation type="journal article" date="2013" name="Curr. Biol.">
        <title>The Genome of the Foraminiferan Reticulomyxa filosa.</title>
        <authorList>
            <person name="Glockner G."/>
            <person name="Hulsmann N."/>
            <person name="Schleicher M."/>
            <person name="Noegel A.A."/>
            <person name="Eichinger L."/>
            <person name="Gallinger C."/>
            <person name="Pawlowski J."/>
            <person name="Sierra R."/>
            <person name="Euteneuer U."/>
            <person name="Pillet L."/>
            <person name="Moustafa A."/>
            <person name="Platzer M."/>
            <person name="Groth M."/>
            <person name="Szafranski K."/>
            <person name="Schliwa M."/>
        </authorList>
    </citation>
    <scope>NUCLEOTIDE SEQUENCE [LARGE SCALE GENOMIC DNA]</scope>
</reference>
<evidence type="ECO:0000313" key="1">
    <source>
        <dbReference type="EMBL" id="ETO19236.1"/>
    </source>
</evidence>
<dbReference type="Proteomes" id="UP000023152">
    <property type="component" value="Unassembled WGS sequence"/>
</dbReference>
<protein>
    <submittedName>
        <fullName evidence="1">Uncharacterized protein</fullName>
    </submittedName>
</protein>
<dbReference type="AlphaFoldDB" id="X6MZH9"/>
<proteinExistence type="predicted"/>
<evidence type="ECO:0000313" key="2">
    <source>
        <dbReference type="Proteomes" id="UP000023152"/>
    </source>
</evidence>